<protein>
    <submittedName>
        <fullName evidence="8">FAD/NAD(P)-binding domain-containing protein</fullName>
    </submittedName>
</protein>
<dbReference type="Pfam" id="PF05199">
    <property type="entry name" value="GMC_oxred_C"/>
    <property type="match status" value="1"/>
</dbReference>
<dbReference type="InterPro" id="IPR007867">
    <property type="entry name" value="GMC_OxRtase_C"/>
</dbReference>
<evidence type="ECO:0000259" key="7">
    <source>
        <dbReference type="Pfam" id="PF05199"/>
    </source>
</evidence>
<organism evidence="8 9">
    <name type="scientific">Mycena venus</name>
    <dbReference type="NCBI Taxonomy" id="2733690"/>
    <lineage>
        <taxon>Eukaryota</taxon>
        <taxon>Fungi</taxon>
        <taxon>Dikarya</taxon>
        <taxon>Basidiomycota</taxon>
        <taxon>Agaricomycotina</taxon>
        <taxon>Agaricomycetes</taxon>
        <taxon>Agaricomycetidae</taxon>
        <taxon>Agaricales</taxon>
        <taxon>Marasmiineae</taxon>
        <taxon>Mycenaceae</taxon>
        <taxon>Mycena</taxon>
    </lineage>
</organism>
<evidence type="ECO:0000256" key="3">
    <source>
        <dbReference type="ARBA" id="ARBA00022630"/>
    </source>
</evidence>
<keyword evidence="5" id="KW-0560">Oxidoreductase</keyword>
<evidence type="ECO:0000256" key="5">
    <source>
        <dbReference type="ARBA" id="ARBA00023002"/>
    </source>
</evidence>
<dbReference type="InterPro" id="IPR051473">
    <property type="entry name" value="P2Ox-like"/>
</dbReference>
<dbReference type="EMBL" id="JACAZI010000009">
    <property type="protein sequence ID" value="KAF7352548.1"/>
    <property type="molecule type" value="Genomic_DNA"/>
</dbReference>
<dbReference type="PANTHER" id="PTHR42784:SF1">
    <property type="entry name" value="PYRANOSE 2-OXIDASE"/>
    <property type="match status" value="1"/>
</dbReference>
<evidence type="ECO:0000256" key="2">
    <source>
        <dbReference type="ARBA" id="ARBA00010790"/>
    </source>
</evidence>
<evidence type="ECO:0000256" key="4">
    <source>
        <dbReference type="ARBA" id="ARBA00022827"/>
    </source>
</evidence>
<dbReference type="Proteomes" id="UP000620124">
    <property type="component" value="Unassembled WGS sequence"/>
</dbReference>
<evidence type="ECO:0000256" key="1">
    <source>
        <dbReference type="ARBA" id="ARBA00001974"/>
    </source>
</evidence>
<dbReference type="SUPFAM" id="SSF51905">
    <property type="entry name" value="FAD/NAD(P)-binding domain"/>
    <property type="match status" value="1"/>
</dbReference>
<comment type="caution">
    <text evidence="8">The sequence shown here is derived from an EMBL/GenBank/DDBJ whole genome shotgun (WGS) entry which is preliminary data.</text>
</comment>
<comment type="cofactor">
    <cofactor evidence="1">
        <name>FAD</name>
        <dbReference type="ChEBI" id="CHEBI:57692"/>
    </cofactor>
</comment>
<dbReference type="GO" id="GO:0050660">
    <property type="term" value="F:flavin adenine dinucleotide binding"/>
    <property type="evidence" value="ECO:0007669"/>
    <property type="project" value="InterPro"/>
</dbReference>
<gene>
    <name evidence="8" type="ORF">MVEN_01220100</name>
</gene>
<evidence type="ECO:0000313" key="8">
    <source>
        <dbReference type="EMBL" id="KAF7352548.1"/>
    </source>
</evidence>
<name>A0A8H6Y1W9_9AGAR</name>
<proteinExistence type="inferred from homology"/>
<dbReference type="Pfam" id="PF00732">
    <property type="entry name" value="GMC_oxred_N"/>
    <property type="match status" value="1"/>
</dbReference>
<feature type="domain" description="Glucose-methanol-choline oxidoreductase N-terminal" evidence="6">
    <location>
        <begin position="2"/>
        <end position="62"/>
    </location>
</feature>
<evidence type="ECO:0000313" key="9">
    <source>
        <dbReference type="Proteomes" id="UP000620124"/>
    </source>
</evidence>
<keyword evidence="3" id="KW-0285">Flavoprotein</keyword>
<keyword evidence="4" id="KW-0274">FAD</keyword>
<reference evidence="8" key="1">
    <citation type="submission" date="2020-05" db="EMBL/GenBank/DDBJ databases">
        <title>Mycena genomes resolve the evolution of fungal bioluminescence.</title>
        <authorList>
            <person name="Tsai I.J."/>
        </authorList>
    </citation>
    <scope>NUCLEOTIDE SEQUENCE</scope>
    <source>
        <strain evidence="8">CCC161011</strain>
    </source>
</reference>
<dbReference type="AlphaFoldDB" id="A0A8H6Y1W9"/>
<evidence type="ECO:0000259" key="6">
    <source>
        <dbReference type="Pfam" id="PF00732"/>
    </source>
</evidence>
<dbReference type="Gene3D" id="3.50.50.60">
    <property type="entry name" value="FAD/NAD(P)-binding domain"/>
    <property type="match status" value="2"/>
</dbReference>
<accession>A0A8H6Y1W9</accession>
<keyword evidence="9" id="KW-1185">Reference proteome</keyword>
<dbReference type="OrthoDB" id="167809at2759"/>
<dbReference type="PANTHER" id="PTHR42784">
    <property type="entry name" value="PYRANOSE 2-OXIDASE"/>
    <property type="match status" value="1"/>
</dbReference>
<dbReference type="InterPro" id="IPR036188">
    <property type="entry name" value="FAD/NAD-bd_sf"/>
</dbReference>
<dbReference type="InterPro" id="IPR000172">
    <property type="entry name" value="GMC_OxRdtase_N"/>
</dbReference>
<comment type="similarity">
    <text evidence="2">Belongs to the GMC oxidoreductase family.</text>
</comment>
<dbReference type="GO" id="GO:0016614">
    <property type="term" value="F:oxidoreductase activity, acting on CH-OH group of donors"/>
    <property type="evidence" value="ECO:0007669"/>
    <property type="project" value="InterPro"/>
</dbReference>
<feature type="domain" description="Glucose-methanol-choline oxidoreductase C-terminal" evidence="7">
    <location>
        <begin position="204"/>
        <end position="307"/>
    </location>
</feature>
<sequence length="318" mass="34776">MKILLNAEVRRLIFGANGDESVTVQLGDKDKTEIKAKRVVLCAGSVHSAAILLRSDVDLESHLHLTDHAMYLVKHFFRYRESNRGKDVGPMKLQTFTKLDDENPVLANFTVDASAFLSSSEANFTPDLSSSEANITSADHFALLSTRVTFAMDVSEPHSVNSPGNPDYQHIFTMVFALSSKLGDENKIVCKDEEEPTITIKRTDVANAKMLEAMRRMVDEGVVETMKKELGAEFDPAPTKTTEQQLEKPLGLGNVAHEVGSLPMGDSTGAVDADLKLRAHKNIYVCDLSVFPVSPAANPSLTLAALALRLSHHLLSVM</sequence>